<name>A0A3E1NXE8_9BACT</name>
<keyword evidence="2" id="KW-1185">Reference proteome</keyword>
<reference evidence="1 2" key="1">
    <citation type="submission" date="2018-08" db="EMBL/GenBank/DDBJ databases">
        <title>Chitinophaga sp. K20C18050901, a novel bacterium isolated from forest soil.</title>
        <authorList>
            <person name="Wang C."/>
        </authorList>
    </citation>
    <scope>NUCLEOTIDE SEQUENCE [LARGE SCALE GENOMIC DNA]</scope>
    <source>
        <strain evidence="1 2">K20C18050901</strain>
    </source>
</reference>
<proteinExistence type="predicted"/>
<gene>
    <name evidence="1" type="ORF">DXN04_23310</name>
</gene>
<organism evidence="1 2">
    <name type="scientific">Chitinophaga silvisoli</name>
    <dbReference type="NCBI Taxonomy" id="2291814"/>
    <lineage>
        <taxon>Bacteria</taxon>
        <taxon>Pseudomonadati</taxon>
        <taxon>Bacteroidota</taxon>
        <taxon>Chitinophagia</taxon>
        <taxon>Chitinophagales</taxon>
        <taxon>Chitinophagaceae</taxon>
        <taxon>Chitinophaga</taxon>
    </lineage>
</organism>
<evidence type="ECO:0000313" key="1">
    <source>
        <dbReference type="EMBL" id="RFM32607.1"/>
    </source>
</evidence>
<evidence type="ECO:0008006" key="3">
    <source>
        <dbReference type="Google" id="ProtNLM"/>
    </source>
</evidence>
<protein>
    <recommendedName>
        <fullName evidence="3">YtxH domain-containing protein</fullName>
    </recommendedName>
</protein>
<dbReference type="RefSeq" id="WP_116855800.1">
    <property type="nucleotide sequence ID" value="NZ_QTJV01000009.1"/>
</dbReference>
<dbReference type="AlphaFoldDB" id="A0A3E1NXE8"/>
<dbReference type="OrthoDB" id="680868at2"/>
<dbReference type="Proteomes" id="UP000261174">
    <property type="component" value="Unassembled WGS sequence"/>
</dbReference>
<sequence>MKKALIAASIVGAAAAGVILYLTNRSRAEQLLDNLNESAGELGNKVDEGRRFAKKHLRKTHKKMNHMIQEHMA</sequence>
<comment type="caution">
    <text evidence="1">The sequence shown here is derived from an EMBL/GenBank/DDBJ whole genome shotgun (WGS) entry which is preliminary data.</text>
</comment>
<dbReference type="EMBL" id="QTJV01000009">
    <property type="protein sequence ID" value="RFM32607.1"/>
    <property type="molecule type" value="Genomic_DNA"/>
</dbReference>
<evidence type="ECO:0000313" key="2">
    <source>
        <dbReference type="Proteomes" id="UP000261174"/>
    </source>
</evidence>
<accession>A0A3E1NXE8</accession>